<dbReference type="GO" id="GO:0003677">
    <property type="term" value="F:DNA binding"/>
    <property type="evidence" value="ECO:0007669"/>
    <property type="project" value="UniProtKB-KW"/>
</dbReference>
<dbReference type="SMART" id="SM00421">
    <property type="entry name" value="HTH_LUXR"/>
    <property type="match status" value="1"/>
</dbReference>
<keyword evidence="2" id="KW-0238">DNA-binding</keyword>
<organism evidence="5 6">
    <name type="scientific">Pseudonocardia asaccharolytica DSM 44247 = NBRC 16224</name>
    <dbReference type="NCBI Taxonomy" id="1123024"/>
    <lineage>
        <taxon>Bacteria</taxon>
        <taxon>Bacillati</taxon>
        <taxon>Actinomycetota</taxon>
        <taxon>Actinomycetes</taxon>
        <taxon>Pseudonocardiales</taxon>
        <taxon>Pseudonocardiaceae</taxon>
        <taxon>Pseudonocardia</taxon>
    </lineage>
</organism>
<evidence type="ECO:0000313" key="5">
    <source>
        <dbReference type="EMBL" id="GEL17749.1"/>
    </source>
</evidence>
<dbReference type="PROSITE" id="PS00622">
    <property type="entry name" value="HTH_LUXR_1"/>
    <property type="match status" value="1"/>
</dbReference>
<dbReference type="Pfam" id="PF00196">
    <property type="entry name" value="GerE"/>
    <property type="match status" value="1"/>
</dbReference>
<dbReference type="InterPro" id="IPR036388">
    <property type="entry name" value="WH-like_DNA-bd_sf"/>
</dbReference>
<dbReference type="Proteomes" id="UP000321328">
    <property type="component" value="Unassembled WGS sequence"/>
</dbReference>
<dbReference type="AlphaFoldDB" id="A0A511CYV9"/>
<feature type="domain" description="HTH luxR-type" evidence="4">
    <location>
        <begin position="208"/>
        <end position="273"/>
    </location>
</feature>
<name>A0A511CYV9_9PSEU</name>
<dbReference type="InterPro" id="IPR029016">
    <property type="entry name" value="GAF-like_dom_sf"/>
</dbReference>
<gene>
    <name evidence="5" type="ORF">PA7_15860</name>
</gene>
<evidence type="ECO:0000256" key="1">
    <source>
        <dbReference type="ARBA" id="ARBA00023015"/>
    </source>
</evidence>
<accession>A0A511CYV9</accession>
<sequence length="275" mass="29627">MRDMIENLLRQRLDVLSKTTGLPVVFGGATRRGKAGEHLLITQLLGNRTRSLHGVSVSVGRGLGGTAIMRGVPCLVNDYTSSRAITHDYDRHVAPERLTSVFAVPIRVHGTVGGVVYGAVRADMSIGDVALRHANVVASKLGKDIEGLLGRDRPVGWRPAEVAADSTPKLRAALDELTMIIRSTDDPVLRARLERVCRQLGDRDPGRTASSSIRLAPRELDALRLAAVGASNAEIAHELGLSPQTIKAYLRAAMRKLNVHNRTAAVHTARESGLL</sequence>
<dbReference type="InterPro" id="IPR016032">
    <property type="entry name" value="Sig_transdc_resp-reg_C-effctor"/>
</dbReference>
<dbReference type="EMBL" id="BJVI01000011">
    <property type="protein sequence ID" value="GEL17749.1"/>
    <property type="molecule type" value="Genomic_DNA"/>
</dbReference>
<comment type="caution">
    <text evidence="5">The sequence shown here is derived from an EMBL/GenBank/DDBJ whole genome shotgun (WGS) entry which is preliminary data.</text>
</comment>
<dbReference type="PANTHER" id="PTHR44688:SF16">
    <property type="entry name" value="DNA-BINDING TRANSCRIPTIONAL ACTIVATOR DEVR_DOSR"/>
    <property type="match status" value="1"/>
</dbReference>
<dbReference type="PROSITE" id="PS50043">
    <property type="entry name" value="HTH_LUXR_2"/>
    <property type="match status" value="1"/>
</dbReference>
<dbReference type="Gene3D" id="1.10.10.10">
    <property type="entry name" value="Winged helix-like DNA-binding domain superfamily/Winged helix DNA-binding domain"/>
    <property type="match status" value="1"/>
</dbReference>
<evidence type="ECO:0000256" key="2">
    <source>
        <dbReference type="ARBA" id="ARBA00023125"/>
    </source>
</evidence>
<dbReference type="SUPFAM" id="SSF46894">
    <property type="entry name" value="C-terminal effector domain of the bipartite response regulators"/>
    <property type="match status" value="1"/>
</dbReference>
<keyword evidence="1" id="KW-0805">Transcription regulation</keyword>
<evidence type="ECO:0000256" key="3">
    <source>
        <dbReference type="ARBA" id="ARBA00023163"/>
    </source>
</evidence>
<dbReference type="SUPFAM" id="SSF55781">
    <property type="entry name" value="GAF domain-like"/>
    <property type="match status" value="1"/>
</dbReference>
<dbReference type="PANTHER" id="PTHR44688">
    <property type="entry name" value="DNA-BINDING TRANSCRIPTIONAL ACTIVATOR DEVR_DOSR"/>
    <property type="match status" value="1"/>
</dbReference>
<dbReference type="STRING" id="1123024.GCA_000423625_03081"/>
<dbReference type="GO" id="GO:0006355">
    <property type="term" value="P:regulation of DNA-templated transcription"/>
    <property type="evidence" value="ECO:0007669"/>
    <property type="project" value="InterPro"/>
</dbReference>
<dbReference type="PRINTS" id="PR00038">
    <property type="entry name" value="HTHLUXR"/>
</dbReference>
<dbReference type="InterPro" id="IPR000792">
    <property type="entry name" value="Tscrpt_reg_LuxR_C"/>
</dbReference>
<evidence type="ECO:0000259" key="4">
    <source>
        <dbReference type="PROSITE" id="PS50043"/>
    </source>
</evidence>
<keyword evidence="3" id="KW-0804">Transcription</keyword>
<keyword evidence="6" id="KW-1185">Reference proteome</keyword>
<protein>
    <submittedName>
        <fullName evidence="5">Helix-turn-helix transcriptional regulator</fullName>
    </submittedName>
</protein>
<dbReference type="Gene3D" id="3.30.450.40">
    <property type="match status" value="1"/>
</dbReference>
<reference evidence="5 6" key="1">
    <citation type="submission" date="2019-07" db="EMBL/GenBank/DDBJ databases">
        <title>Whole genome shotgun sequence of Pseudonocardia asaccharolytica NBRC 16224.</title>
        <authorList>
            <person name="Hosoyama A."/>
            <person name="Uohara A."/>
            <person name="Ohji S."/>
            <person name="Ichikawa N."/>
        </authorList>
    </citation>
    <scope>NUCLEOTIDE SEQUENCE [LARGE SCALE GENOMIC DNA]</scope>
    <source>
        <strain evidence="5 6">NBRC 16224</strain>
    </source>
</reference>
<evidence type="ECO:0000313" key="6">
    <source>
        <dbReference type="Proteomes" id="UP000321328"/>
    </source>
</evidence>
<proteinExistence type="predicted"/>
<dbReference type="CDD" id="cd06170">
    <property type="entry name" value="LuxR_C_like"/>
    <property type="match status" value="1"/>
</dbReference>